<protein>
    <submittedName>
        <fullName evidence="1">Uncharacterized protein</fullName>
    </submittedName>
</protein>
<dbReference type="Proteomes" id="UP000013243">
    <property type="component" value="Chromosome"/>
</dbReference>
<evidence type="ECO:0000313" key="2">
    <source>
        <dbReference type="Proteomes" id="UP000013243"/>
    </source>
</evidence>
<dbReference type="EMBL" id="CP015230">
    <property type="protein sequence ID" value="ANP40852.1"/>
    <property type="molecule type" value="Genomic_DNA"/>
</dbReference>
<name>A0A1B1A2Q6_9RHOB</name>
<sequence>MQTAHSTPADISKCKGAGAGQTIDGLAALRISAHAAEGVPEAQMAWRGTNVNGGSGKLPVCDVACIR</sequence>
<evidence type="ECO:0000313" key="1">
    <source>
        <dbReference type="EMBL" id="ANP40852.1"/>
    </source>
</evidence>
<dbReference type="STRING" id="1265309.K529_008755"/>
<reference evidence="1 2" key="1">
    <citation type="journal article" date="2016" name="ISME J.">
        <title>Global occurrence and heterogeneity of the Roseobacter-clade species Ruegeria mobilis.</title>
        <authorList>
            <person name="Sonnenschein E."/>
            <person name="Gram L."/>
        </authorList>
    </citation>
    <scope>NUCLEOTIDE SEQUENCE [LARGE SCALE GENOMIC DNA]</scope>
    <source>
        <strain evidence="1 2">F1926</strain>
    </source>
</reference>
<proteinExistence type="predicted"/>
<dbReference type="KEGG" id="rmb:K529_008755"/>
<dbReference type="AlphaFoldDB" id="A0A1B1A2Q6"/>
<gene>
    <name evidence="1" type="ORF">K529_008755</name>
</gene>
<accession>A0A1B1A2Q6</accession>
<organism evidence="1 2">
    <name type="scientific">Tritonibacter mobilis F1926</name>
    <dbReference type="NCBI Taxonomy" id="1265309"/>
    <lineage>
        <taxon>Bacteria</taxon>
        <taxon>Pseudomonadati</taxon>
        <taxon>Pseudomonadota</taxon>
        <taxon>Alphaproteobacteria</taxon>
        <taxon>Rhodobacterales</taxon>
        <taxon>Paracoccaceae</taxon>
        <taxon>Tritonibacter</taxon>
    </lineage>
</organism>